<dbReference type="InterPro" id="IPR043502">
    <property type="entry name" value="DNA/RNA_pol_sf"/>
</dbReference>
<reference evidence="7 8" key="1">
    <citation type="submission" date="2016-11" db="EMBL/GenBank/DDBJ databases">
        <authorList>
            <person name="Jaros S."/>
            <person name="Januszkiewicz K."/>
            <person name="Wedrychowicz H."/>
        </authorList>
    </citation>
    <scope>NUCLEOTIDE SEQUENCE [LARGE SCALE GENOMIC DNA]</scope>
    <source>
        <strain evidence="7 8">DSM 26991</strain>
    </source>
</reference>
<evidence type="ECO:0000256" key="4">
    <source>
        <dbReference type="ARBA" id="ARBA00023204"/>
    </source>
</evidence>
<dbReference type="Pfam" id="PF11799">
    <property type="entry name" value="IMS_C"/>
    <property type="match status" value="1"/>
</dbReference>
<evidence type="ECO:0000259" key="6">
    <source>
        <dbReference type="PROSITE" id="PS50173"/>
    </source>
</evidence>
<evidence type="ECO:0000313" key="8">
    <source>
        <dbReference type="Proteomes" id="UP000184509"/>
    </source>
</evidence>
<comment type="similarity">
    <text evidence="1">Belongs to the DNA polymerase type-Y family.</text>
</comment>
<dbReference type="OrthoDB" id="9808813at2"/>
<dbReference type="Proteomes" id="UP000184509">
    <property type="component" value="Unassembled WGS sequence"/>
</dbReference>
<dbReference type="PANTHER" id="PTHR11076">
    <property type="entry name" value="DNA REPAIR POLYMERASE UMUC / TRANSFERASE FAMILY MEMBER"/>
    <property type="match status" value="1"/>
</dbReference>
<dbReference type="RefSeq" id="WP_073398721.1">
    <property type="nucleotide sequence ID" value="NZ_FQTV01000001.1"/>
</dbReference>
<keyword evidence="5" id="KW-0742">SOS response</keyword>
<protein>
    <submittedName>
        <fullName evidence="7">DNA polymerase V</fullName>
    </submittedName>
</protein>
<evidence type="ECO:0000313" key="7">
    <source>
        <dbReference type="EMBL" id="SHE39671.1"/>
    </source>
</evidence>
<name>A0A1M4T5H9_9BACE</name>
<dbReference type="GO" id="GO:0005829">
    <property type="term" value="C:cytosol"/>
    <property type="evidence" value="ECO:0007669"/>
    <property type="project" value="TreeGrafter"/>
</dbReference>
<dbReference type="InterPro" id="IPR017961">
    <property type="entry name" value="DNA_pol_Y-fam_little_finger"/>
</dbReference>
<dbReference type="Gene3D" id="3.30.70.270">
    <property type="match status" value="1"/>
</dbReference>
<keyword evidence="8" id="KW-1185">Reference proteome</keyword>
<evidence type="ECO:0000256" key="2">
    <source>
        <dbReference type="ARBA" id="ARBA00022763"/>
    </source>
</evidence>
<dbReference type="STRING" id="1297750.SAMN05444405_101286"/>
<dbReference type="Gene3D" id="3.40.1170.60">
    <property type="match status" value="1"/>
</dbReference>
<dbReference type="InterPro" id="IPR050116">
    <property type="entry name" value="DNA_polymerase-Y"/>
</dbReference>
<keyword evidence="3" id="KW-0741">SOS mutagenesis</keyword>
<dbReference type="PROSITE" id="PS50173">
    <property type="entry name" value="UMUC"/>
    <property type="match status" value="1"/>
</dbReference>
<evidence type="ECO:0000256" key="5">
    <source>
        <dbReference type="ARBA" id="ARBA00023236"/>
    </source>
</evidence>
<gene>
    <name evidence="7" type="ORF">SAMN05444405_101286</name>
</gene>
<keyword evidence="4" id="KW-0234">DNA repair</keyword>
<dbReference type="InterPro" id="IPR001126">
    <property type="entry name" value="UmuC"/>
</dbReference>
<dbReference type="GO" id="GO:0003684">
    <property type="term" value="F:damaged DNA binding"/>
    <property type="evidence" value="ECO:0007669"/>
    <property type="project" value="InterPro"/>
</dbReference>
<dbReference type="Pfam" id="PF13438">
    <property type="entry name" value="DUF4113"/>
    <property type="match status" value="1"/>
</dbReference>
<organism evidence="7 8">
    <name type="scientific">Bacteroides luti</name>
    <dbReference type="NCBI Taxonomy" id="1297750"/>
    <lineage>
        <taxon>Bacteria</taxon>
        <taxon>Pseudomonadati</taxon>
        <taxon>Bacteroidota</taxon>
        <taxon>Bacteroidia</taxon>
        <taxon>Bacteroidales</taxon>
        <taxon>Bacteroidaceae</taxon>
        <taxon>Bacteroides</taxon>
    </lineage>
</organism>
<dbReference type="SUPFAM" id="SSF56672">
    <property type="entry name" value="DNA/RNA polymerases"/>
    <property type="match status" value="1"/>
</dbReference>
<dbReference type="PANTHER" id="PTHR11076:SF34">
    <property type="entry name" value="PROTEIN UMUC"/>
    <property type="match status" value="1"/>
</dbReference>
<keyword evidence="2" id="KW-0227">DNA damage</keyword>
<accession>A0A1M4T5H9</accession>
<evidence type="ECO:0000256" key="1">
    <source>
        <dbReference type="ARBA" id="ARBA00010945"/>
    </source>
</evidence>
<dbReference type="GO" id="GO:0003887">
    <property type="term" value="F:DNA-directed DNA polymerase activity"/>
    <property type="evidence" value="ECO:0007669"/>
    <property type="project" value="TreeGrafter"/>
</dbReference>
<sequence>MFALVDCNNFYASCERVFNPALIGRPVVVLSNNDGCVIARSNEAKALGIPMGAPAYQYQYTFEQHNIAVFSANFTLYGDMSHRVMSILSGYSPEQEVYSIDECFLNLAGIEEDLHAYGVKMRKQVLQWTGIPVSVGVAPTKALAKLANRIAKKYPDRTEGSYVIDSEEKRMKALKWIAVEDVWGIGRRNAKKLRAIGVNTGLDFAMLDRGWVLRNMTIVGLRLLDELNGISRIDMEPAENKQSIATTRTFEHEYRTFDEVNERIATFTVISAEKLRKQCSMCQAIVVFIETSRFREPFERYNNSIVVKLPFPTSSSLELVKFASEGLKKIFKQGFLYKRAGVVLMDFVQEANLQRSLFFNSDPKHEPLMKAIDTLNTKYGSRKIHLAAQDTKVWKMKQEKLSKSFTTDINDILDVKI</sequence>
<dbReference type="GO" id="GO:0009432">
    <property type="term" value="P:SOS response"/>
    <property type="evidence" value="ECO:0007669"/>
    <property type="project" value="UniProtKB-KW"/>
</dbReference>
<dbReference type="AlphaFoldDB" id="A0A1M4T5H9"/>
<dbReference type="GO" id="GO:0042276">
    <property type="term" value="P:error-prone translesion synthesis"/>
    <property type="evidence" value="ECO:0007669"/>
    <property type="project" value="TreeGrafter"/>
</dbReference>
<dbReference type="GO" id="GO:0006281">
    <property type="term" value="P:DNA repair"/>
    <property type="evidence" value="ECO:0007669"/>
    <property type="project" value="UniProtKB-KW"/>
</dbReference>
<feature type="domain" description="UmuC" evidence="6">
    <location>
        <begin position="2"/>
        <end position="186"/>
    </location>
</feature>
<dbReference type="CDD" id="cd01700">
    <property type="entry name" value="PolY_Pol_V_umuC"/>
    <property type="match status" value="1"/>
</dbReference>
<dbReference type="Gene3D" id="1.10.150.20">
    <property type="entry name" value="5' to 3' exonuclease, C-terminal subdomain"/>
    <property type="match status" value="1"/>
</dbReference>
<dbReference type="InterPro" id="IPR043128">
    <property type="entry name" value="Rev_trsase/Diguanyl_cyclase"/>
</dbReference>
<dbReference type="Pfam" id="PF00817">
    <property type="entry name" value="IMS"/>
    <property type="match status" value="1"/>
</dbReference>
<dbReference type="InterPro" id="IPR025188">
    <property type="entry name" value="DUF4113"/>
</dbReference>
<proteinExistence type="inferred from homology"/>
<dbReference type="EMBL" id="FQTV01000001">
    <property type="protein sequence ID" value="SHE39671.1"/>
    <property type="molecule type" value="Genomic_DNA"/>
</dbReference>
<evidence type="ECO:0000256" key="3">
    <source>
        <dbReference type="ARBA" id="ARBA00023199"/>
    </source>
</evidence>